<feature type="transmembrane region" description="Helical" evidence="5">
    <location>
        <begin position="357"/>
        <end position="377"/>
    </location>
</feature>
<dbReference type="Gene3D" id="1.20.1250.20">
    <property type="entry name" value="MFS general substrate transporter like domains"/>
    <property type="match status" value="1"/>
</dbReference>
<dbReference type="GO" id="GO:0005886">
    <property type="term" value="C:plasma membrane"/>
    <property type="evidence" value="ECO:0007669"/>
    <property type="project" value="TreeGrafter"/>
</dbReference>
<feature type="transmembrane region" description="Helical" evidence="5">
    <location>
        <begin position="92"/>
        <end position="111"/>
    </location>
</feature>
<feature type="transmembrane region" description="Helical" evidence="5">
    <location>
        <begin position="217"/>
        <end position="240"/>
    </location>
</feature>
<evidence type="ECO:0000256" key="2">
    <source>
        <dbReference type="ARBA" id="ARBA00022692"/>
    </source>
</evidence>
<reference evidence="7 8" key="1">
    <citation type="submission" date="2016-07" db="EMBL/GenBank/DDBJ databases">
        <title>Multiple horizontal gene transfer events from other fungi enriched the ability of initially mycotrophic Trichoderma (Ascomycota) to feed on dead plant biomass.</title>
        <authorList>
            <consortium name="DOE Joint Genome Institute"/>
            <person name="Aerts A."/>
            <person name="Atanasova L."/>
            <person name="Chenthamara K."/>
            <person name="Zhang J."/>
            <person name="Grujic M."/>
            <person name="Henrissat B."/>
            <person name="Kuo A."/>
            <person name="Salamov A."/>
            <person name="Lipzen A."/>
            <person name="Labutti K."/>
            <person name="Barry K."/>
            <person name="Miao Y."/>
            <person name="Rahimi M.J."/>
            <person name="Shen Q."/>
            <person name="Grigoriev I.V."/>
            <person name="Kubicek C.P."/>
            <person name="Druzhinina I.S."/>
        </authorList>
    </citation>
    <scope>NUCLEOTIDE SEQUENCE [LARGE SCALE GENOMIC DNA]</scope>
    <source>
        <strain evidence="7 8">CBS 433.97</strain>
    </source>
</reference>
<dbReference type="InterPro" id="IPR011701">
    <property type="entry name" value="MFS"/>
</dbReference>
<feature type="transmembrane region" description="Helical" evidence="5">
    <location>
        <begin position="407"/>
        <end position="429"/>
    </location>
</feature>
<keyword evidence="4 5" id="KW-0472">Membrane</keyword>
<dbReference type="Gene3D" id="1.20.1720.10">
    <property type="entry name" value="Multidrug resistance protein D"/>
    <property type="match status" value="1"/>
</dbReference>
<feature type="transmembrane region" description="Helical" evidence="5">
    <location>
        <begin position="185"/>
        <end position="205"/>
    </location>
</feature>
<feature type="transmembrane region" description="Helical" evidence="5">
    <location>
        <begin position="252"/>
        <end position="272"/>
    </location>
</feature>
<evidence type="ECO:0000259" key="6">
    <source>
        <dbReference type="PROSITE" id="PS50850"/>
    </source>
</evidence>
<feature type="transmembrane region" description="Helical" evidence="5">
    <location>
        <begin position="450"/>
        <end position="472"/>
    </location>
</feature>
<feature type="transmembrane region" description="Helical" evidence="5">
    <location>
        <begin position="56"/>
        <end position="80"/>
    </location>
</feature>
<evidence type="ECO:0000313" key="8">
    <source>
        <dbReference type="Proteomes" id="UP000240493"/>
    </source>
</evidence>
<comment type="subcellular location">
    <subcellularLocation>
        <location evidence="1">Membrane</location>
        <topology evidence="1">Multi-pass membrane protein</topology>
    </subcellularLocation>
</comment>
<dbReference type="GO" id="GO:0022857">
    <property type="term" value="F:transmembrane transporter activity"/>
    <property type="evidence" value="ECO:0007669"/>
    <property type="project" value="InterPro"/>
</dbReference>
<evidence type="ECO:0000256" key="5">
    <source>
        <dbReference type="SAM" id="Phobius"/>
    </source>
</evidence>
<evidence type="ECO:0000256" key="1">
    <source>
        <dbReference type="ARBA" id="ARBA00004141"/>
    </source>
</evidence>
<dbReference type="InterPro" id="IPR036259">
    <property type="entry name" value="MFS_trans_sf"/>
</dbReference>
<protein>
    <recommendedName>
        <fullName evidence="6">Major facilitator superfamily (MFS) profile domain-containing protein</fullName>
    </recommendedName>
</protein>
<keyword evidence="8" id="KW-1185">Reference proteome</keyword>
<evidence type="ECO:0000256" key="4">
    <source>
        <dbReference type="ARBA" id="ARBA00023136"/>
    </source>
</evidence>
<organism evidence="7 8">
    <name type="scientific">Trichoderma asperellum (strain ATCC 204424 / CBS 433.97 / NBRC 101777)</name>
    <dbReference type="NCBI Taxonomy" id="1042311"/>
    <lineage>
        <taxon>Eukaryota</taxon>
        <taxon>Fungi</taxon>
        <taxon>Dikarya</taxon>
        <taxon>Ascomycota</taxon>
        <taxon>Pezizomycotina</taxon>
        <taxon>Sordariomycetes</taxon>
        <taxon>Hypocreomycetidae</taxon>
        <taxon>Hypocreales</taxon>
        <taxon>Hypocreaceae</taxon>
        <taxon>Trichoderma</taxon>
    </lineage>
</organism>
<feature type="transmembrane region" description="Helical" evidence="5">
    <location>
        <begin position="123"/>
        <end position="146"/>
    </location>
</feature>
<dbReference type="PANTHER" id="PTHR23501">
    <property type="entry name" value="MAJOR FACILITATOR SUPERFAMILY"/>
    <property type="match status" value="1"/>
</dbReference>
<dbReference type="InterPro" id="IPR020846">
    <property type="entry name" value="MFS_dom"/>
</dbReference>
<dbReference type="Proteomes" id="UP000240493">
    <property type="component" value="Unassembled WGS sequence"/>
</dbReference>
<sequence length="553" mass="59921">MTNDVSFLPNEPEAITTAIAQPERLHTVRSRVANTTDRPSDEIHDQSSRLPFRRLIAAYLCLSIIYFTSSLDINSVALALPVIARDLGAGSSITWTGTAYLMGQAAFQPLYGRLSDIIGRKPVLMLSVGFLVFGDILCANSHTPAWLYACRAISGIGGGGISSIISIIVSDLVSLKDRGKYQGMLNASIGAGSAIGPFLAAALIQKMRIAGISSWRWIFYIPPVLACVSAIASLFFLPLTDVSGSWKAKARQIDWMGLAASLVATICILIPLNLGGTSWAWSSPAVISLMIIGGVAVAVFTIIEKKYARIPLIPLRLFTSKASAILLIQSALYNIVWQVDMYFLPTYLQDVRGFSPLQASALMLPILLFSSVSGIFYDYIYHPGIFLWLFGVCLKMMFSQTTSVGTYLGALLVEGWGIGCVFQPGLVALHAHCPPKDRAVATSTRNLFRMLGSVIGMTIATALQSAVTQAALSDNVPASVLSQVKMGTWRFGTTSWDQDISYARFKGFQAVFAMEIPFMVLCFLGCFGIPSATLGGDDQITERDDHFSLQERN</sequence>
<dbReference type="OrthoDB" id="10021397at2759"/>
<dbReference type="AlphaFoldDB" id="A0A2T3YQH3"/>
<proteinExistence type="predicted"/>
<dbReference type="Pfam" id="PF07690">
    <property type="entry name" value="MFS_1"/>
    <property type="match status" value="1"/>
</dbReference>
<evidence type="ECO:0000256" key="3">
    <source>
        <dbReference type="ARBA" id="ARBA00022989"/>
    </source>
</evidence>
<feature type="transmembrane region" description="Helical" evidence="5">
    <location>
        <begin position="152"/>
        <end position="173"/>
    </location>
</feature>
<gene>
    <name evidence="7" type="ORF">M441DRAFT_154917</name>
</gene>
<feature type="domain" description="Major facilitator superfamily (MFS) profile" evidence="6">
    <location>
        <begin position="58"/>
        <end position="534"/>
    </location>
</feature>
<feature type="transmembrane region" description="Helical" evidence="5">
    <location>
        <begin position="508"/>
        <end position="529"/>
    </location>
</feature>
<feature type="transmembrane region" description="Helical" evidence="5">
    <location>
        <begin position="315"/>
        <end position="337"/>
    </location>
</feature>
<keyword evidence="3 5" id="KW-1133">Transmembrane helix</keyword>
<dbReference type="PROSITE" id="PS50850">
    <property type="entry name" value="MFS"/>
    <property type="match status" value="1"/>
</dbReference>
<dbReference type="EMBL" id="KZ679301">
    <property type="protein sequence ID" value="PTB34769.1"/>
    <property type="molecule type" value="Genomic_DNA"/>
</dbReference>
<keyword evidence="2 5" id="KW-0812">Transmembrane</keyword>
<feature type="transmembrane region" description="Helical" evidence="5">
    <location>
        <begin position="278"/>
        <end position="303"/>
    </location>
</feature>
<evidence type="ECO:0000313" key="7">
    <source>
        <dbReference type="EMBL" id="PTB34769.1"/>
    </source>
</evidence>
<feature type="transmembrane region" description="Helical" evidence="5">
    <location>
        <begin position="384"/>
        <end position="401"/>
    </location>
</feature>
<name>A0A2T3YQH3_TRIA4</name>
<accession>A0A2T3YQH3</accession>
<dbReference type="SUPFAM" id="SSF103473">
    <property type="entry name" value="MFS general substrate transporter"/>
    <property type="match status" value="1"/>
</dbReference>
<dbReference type="PANTHER" id="PTHR23501:SF78">
    <property type="entry name" value="MAJOR FACILITATOR SUPERFAMILY (MFS) PROFILE DOMAIN-CONTAINING PROTEIN-RELATED"/>
    <property type="match status" value="1"/>
</dbReference>